<organism evidence="3 4">
    <name type="scientific">Paenibacillus prosopidis</name>
    <dbReference type="NCBI Taxonomy" id="630520"/>
    <lineage>
        <taxon>Bacteria</taxon>
        <taxon>Bacillati</taxon>
        <taxon>Bacillota</taxon>
        <taxon>Bacilli</taxon>
        <taxon>Bacillales</taxon>
        <taxon>Paenibacillaceae</taxon>
        <taxon>Paenibacillus</taxon>
    </lineage>
</organism>
<evidence type="ECO:0000256" key="1">
    <source>
        <dbReference type="SAM" id="Phobius"/>
    </source>
</evidence>
<dbReference type="InterPro" id="IPR000326">
    <property type="entry name" value="PAP2/HPO"/>
</dbReference>
<accession>A0A368W6G8</accession>
<dbReference type="CDD" id="cd03392">
    <property type="entry name" value="PAP2_like_2"/>
    <property type="match status" value="1"/>
</dbReference>
<dbReference type="Proteomes" id="UP000252415">
    <property type="component" value="Unassembled WGS sequence"/>
</dbReference>
<dbReference type="PANTHER" id="PTHR14969">
    <property type="entry name" value="SPHINGOSINE-1-PHOSPHATE PHOSPHOHYDROLASE"/>
    <property type="match status" value="1"/>
</dbReference>
<feature type="transmembrane region" description="Helical" evidence="1">
    <location>
        <begin position="149"/>
        <end position="168"/>
    </location>
</feature>
<dbReference type="PANTHER" id="PTHR14969:SF13">
    <property type="entry name" value="AT30094P"/>
    <property type="match status" value="1"/>
</dbReference>
<dbReference type="AlphaFoldDB" id="A0A368W6G8"/>
<feature type="domain" description="Phosphatidic acid phosphatase type 2/haloperoxidase" evidence="2">
    <location>
        <begin position="76"/>
        <end position="191"/>
    </location>
</feature>
<gene>
    <name evidence="3" type="ORF">DFP97_102210</name>
</gene>
<proteinExistence type="predicted"/>
<evidence type="ECO:0000313" key="3">
    <source>
        <dbReference type="EMBL" id="RCW51018.1"/>
    </source>
</evidence>
<sequence length="204" mass="21891">MFVLIVSVLLLTALVMSLPEQGGNAFDRSMEAWMAGFKSDGMTVLFKLFSQLGSTIAIIGITLISALVIGWMRGWLRGASFMAGVAAAYLLNSLLKMWIDRSRPAVAWGIEADGASFPSANAMLAIVMYGLLANMIIQSSSIRGGFKFAAIAVAALLILMMGLCRVYFHVHYLTDIMGGYAAGLAVISILMMITYAFNKNRGAA</sequence>
<keyword evidence="1" id="KW-0472">Membrane</keyword>
<keyword evidence="1" id="KW-0812">Transmembrane</keyword>
<feature type="transmembrane region" description="Helical" evidence="1">
    <location>
        <begin position="119"/>
        <end position="137"/>
    </location>
</feature>
<name>A0A368W6G8_9BACL</name>
<keyword evidence="1" id="KW-1133">Transmembrane helix</keyword>
<feature type="transmembrane region" description="Helical" evidence="1">
    <location>
        <begin position="79"/>
        <end position="99"/>
    </location>
</feature>
<dbReference type="Gene3D" id="1.20.144.10">
    <property type="entry name" value="Phosphatidic acid phosphatase type 2/haloperoxidase"/>
    <property type="match status" value="2"/>
</dbReference>
<evidence type="ECO:0000259" key="2">
    <source>
        <dbReference type="SMART" id="SM00014"/>
    </source>
</evidence>
<protein>
    <submittedName>
        <fullName evidence="3">Undecaprenyl-diphosphatase</fullName>
    </submittedName>
</protein>
<feature type="transmembrane region" description="Helical" evidence="1">
    <location>
        <begin position="180"/>
        <end position="198"/>
    </location>
</feature>
<evidence type="ECO:0000313" key="4">
    <source>
        <dbReference type="Proteomes" id="UP000252415"/>
    </source>
</evidence>
<keyword evidence="4" id="KW-1185">Reference proteome</keyword>
<dbReference type="Pfam" id="PF01569">
    <property type="entry name" value="PAP2"/>
    <property type="match status" value="1"/>
</dbReference>
<comment type="caution">
    <text evidence="3">The sequence shown here is derived from an EMBL/GenBank/DDBJ whole genome shotgun (WGS) entry which is preliminary data.</text>
</comment>
<feature type="transmembrane region" description="Helical" evidence="1">
    <location>
        <begin position="49"/>
        <end position="72"/>
    </location>
</feature>
<dbReference type="SUPFAM" id="SSF48317">
    <property type="entry name" value="Acid phosphatase/Vanadium-dependent haloperoxidase"/>
    <property type="match status" value="1"/>
</dbReference>
<dbReference type="EMBL" id="QPJD01000002">
    <property type="protein sequence ID" value="RCW51018.1"/>
    <property type="molecule type" value="Genomic_DNA"/>
</dbReference>
<dbReference type="InterPro" id="IPR036938">
    <property type="entry name" value="PAP2/HPO_sf"/>
</dbReference>
<reference evidence="3 4" key="1">
    <citation type="submission" date="2018-07" db="EMBL/GenBank/DDBJ databases">
        <title>Genomic Encyclopedia of Type Strains, Phase III (KMG-III): the genomes of soil and plant-associated and newly described type strains.</title>
        <authorList>
            <person name="Whitman W."/>
        </authorList>
    </citation>
    <scope>NUCLEOTIDE SEQUENCE [LARGE SCALE GENOMIC DNA]</scope>
    <source>
        <strain evidence="3 4">CECT 7506</strain>
    </source>
</reference>
<dbReference type="SMART" id="SM00014">
    <property type="entry name" value="acidPPc"/>
    <property type="match status" value="1"/>
</dbReference>